<dbReference type="RefSeq" id="XP_066929650.1">
    <property type="nucleotide sequence ID" value="XM_067073549.1"/>
</dbReference>
<dbReference type="PROSITE" id="PS51421">
    <property type="entry name" value="RAS"/>
    <property type="match status" value="1"/>
</dbReference>
<dbReference type="Gene3D" id="3.40.50.300">
    <property type="entry name" value="P-loop containing nucleotide triphosphate hydrolases"/>
    <property type="match status" value="1"/>
</dbReference>
<sequence length="209" mass="23286">MGKDQKLVKEPTVHRRKLVMVGDGACGKTSLLYVFTKDEMPTSYVPTIFDNYVADMEVENGKQVELALFDTAGQEEYDQLRILMYPDADVIVICYSIDSPDSFMNVVEKWAPEVKHFCPGVPIILCGNKKDLRNNEDVKLKLQGHKQVPVQIEDGIQAARAIDAVSFVECSALTKAGVMDLFETAARSAMAKNSKKKNKKFKSAKCCLV</sequence>
<dbReference type="NCBIfam" id="TIGR00231">
    <property type="entry name" value="small_GTP"/>
    <property type="match status" value="1"/>
</dbReference>
<protein>
    <submittedName>
        <fullName evidence="4">Uncharacterized protein</fullName>
    </submittedName>
</protein>
<dbReference type="EnsemblMetazoa" id="CLYHEMT002715.1">
    <property type="protein sequence ID" value="CLYHEMP002715.1"/>
    <property type="gene ID" value="CLYHEMG002715"/>
</dbReference>
<dbReference type="SMART" id="SM00174">
    <property type="entry name" value="RHO"/>
    <property type="match status" value="1"/>
</dbReference>
<accession>A0A7M5UX60</accession>
<dbReference type="AlphaFoldDB" id="A0A7M5UX60"/>
<dbReference type="Proteomes" id="UP000594262">
    <property type="component" value="Unplaced"/>
</dbReference>
<organism evidence="4 5">
    <name type="scientific">Clytia hemisphaerica</name>
    <dbReference type="NCBI Taxonomy" id="252671"/>
    <lineage>
        <taxon>Eukaryota</taxon>
        <taxon>Metazoa</taxon>
        <taxon>Cnidaria</taxon>
        <taxon>Hydrozoa</taxon>
        <taxon>Hydroidolina</taxon>
        <taxon>Leptothecata</taxon>
        <taxon>Obeliida</taxon>
        <taxon>Clytiidae</taxon>
        <taxon>Clytia</taxon>
    </lineage>
</organism>
<keyword evidence="3" id="KW-0342">GTP-binding</keyword>
<dbReference type="SUPFAM" id="SSF52540">
    <property type="entry name" value="P-loop containing nucleoside triphosphate hydrolases"/>
    <property type="match status" value="1"/>
</dbReference>
<dbReference type="InterPro" id="IPR001806">
    <property type="entry name" value="Small_GTPase"/>
</dbReference>
<comment type="similarity">
    <text evidence="1">Belongs to the small GTPase superfamily. Rho family.</text>
</comment>
<keyword evidence="5" id="KW-1185">Reference proteome</keyword>
<evidence type="ECO:0000256" key="3">
    <source>
        <dbReference type="ARBA" id="ARBA00023134"/>
    </source>
</evidence>
<keyword evidence="2" id="KW-0547">Nucleotide-binding</keyword>
<dbReference type="SMART" id="SM00173">
    <property type="entry name" value="RAS"/>
    <property type="match status" value="1"/>
</dbReference>
<dbReference type="OrthoDB" id="8830751at2759"/>
<dbReference type="PANTHER" id="PTHR24072">
    <property type="entry name" value="RHO FAMILY GTPASE"/>
    <property type="match status" value="1"/>
</dbReference>
<evidence type="ECO:0000256" key="2">
    <source>
        <dbReference type="ARBA" id="ARBA00022741"/>
    </source>
</evidence>
<dbReference type="PROSITE" id="PS51419">
    <property type="entry name" value="RAB"/>
    <property type="match status" value="1"/>
</dbReference>
<dbReference type="GeneID" id="136817208"/>
<dbReference type="SMART" id="SM00175">
    <property type="entry name" value="RAB"/>
    <property type="match status" value="1"/>
</dbReference>
<dbReference type="PRINTS" id="PR00449">
    <property type="entry name" value="RASTRNSFRMNG"/>
</dbReference>
<dbReference type="Pfam" id="PF00071">
    <property type="entry name" value="Ras"/>
    <property type="match status" value="1"/>
</dbReference>
<dbReference type="InterPro" id="IPR027417">
    <property type="entry name" value="P-loop_NTPase"/>
</dbReference>
<proteinExistence type="inferred from homology"/>
<dbReference type="InterPro" id="IPR003578">
    <property type="entry name" value="Small_GTPase_Rho"/>
</dbReference>
<dbReference type="PROSITE" id="PS51420">
    <property type="entry name" value="RHO"/>
    <property type="match status" value="1"/>
</dbReference>
<dbReference type="FunFam" id="3.40.50.300:FF:001179">
    <property type="entry name" value="Rho family GTPase"/>
    <property type="match status" value="1"/>
</dbReference>
<evidence type="ECO:0000313" key="5">
    <source>
        <dbReference type="Proteomes" id="UP000594262"/>
    </source>
</evidence>
<dbReference type="InterPro" id="IPR005225">
    <property type="entry name" value="Small_GTP-bd"/>
</dbReference>
<dbReference type="GO" id="GO:0005525">
    <property type="term" value="F:GTP binding"/>
    <property type="evidence" value="ECO:0007669"/>
    <property type="project" value="UniProtKB-KW"/>
</dbReference>
<reference evidence="4" key="1">
    <citation type="submission" date="2021-01" db="UniProtKB">
        <authorList>
            <consortium name="EnsemblMetazoa"/>
        </authorList>
    </citation>
    <scope>IDENTIFICATION</scope>
</reference>
<dbReference type="GO" id="GO:0007264">
    <property type="term" value="P:small GTPase-mediated signal transduction"/>
    <property type="evidence" value="ECO:0007669"/>
    <property type="project" value="InterPro"/>
</dbReference>
<evidence type="ECO:0000256" key="1">
    <source>
        <dbReference type="ARBA" id="ARBA00010142"/>
    </source>
</evidence>
<dbReference type="GO" id="GO:0003924">
    <property type="term" value="F:GTPase activity"/>
    <property type="evidence" value="ECO:0007669"/>
    <property type="project" value="InterPro"/>
</dbReference>
<dbReference type="SMART" id="SM00176">
    <property type="entry name" value="RAN"/>
    <property type="match status" value="1"/>
</dbReference>
<name>A0A7M5UX60_9CNID</name>
<evidence type="ECO:0000313" key="4">
    <source>
        <dbReference type="EnsemblMetazoa" id="CLYHEMP002715.1"/>
    </source>
</evidence>